<feature type="transmembrane region" description="Helical" evidence="1">
    <location>
        <begin position="67"/>
        <end position="94"/>
    </location>
</feature>
<dbReference type="AlphaFoldDB" id="A0A814PBV7"/>
<gene>
    <name evidence="2" type="ORF">OXX778_LOCUS21297</name>
</gene>
<comment type="caution">
    <text evidence="2">The sequence shown here is derived from an EMBL/GenBank/DDBJ whole genome shotgun (WGS) entry which is preliminary data.</text>
</comment>
<keyword evidence="1" id="KW-1133">Transmembrane helix</keyword>
<dbReference type="EMBL" id="CAJNOC010007738">
    <property type="protein sequence ID" value="CAF1104022.1"/>
    <property type="molecule type" value="Genomic_DNA"/>
</dbReference>
<evidence type="ECO:0000256" key="1">
    <source>
        <dbReference type="SAM" id="Phobius"/>
    </source>
</evidence>
<reference evidence="2" key="1">
    <citation type="submission" date="2021-02" db="EMBL/GenBank/DDBJ databases">
        <authorList>
            <person name="Nowell W R."/>
        </authorList>
    </citation>
    <scope>NUCLEOTIDE SEQUENCE</scope>
    <source>
        <strain evidence="2">Ploen Becks lab</strain>
    </source>
</reference>
<evidence type="ECO:0000313" key="3">
    <source>
        <dbReference type="Proteomes" id="UP000663879"/>
    </source>
</evidence>
<feature type="transmembrane region" description="Helical" evidence="1">
    <location>
        <begin position="114"/>
        <end position="136"/>
    </location>
</feature>
<accession>A0A814PBV7</accession>
<keyword evidence="1" id="KW-0472">Membrane</keyword>
<sequence>MDLSDFHLRPEILDMSQKRKKSSGIYTIFTYINDLYDSTEQPDTKQKSKSLVDKLNPSIKVSKIKYFIVKFFIFVIHGLILTLTVLVILIYKAYIDNQNKDHIIDLMFLITYEIILSFIVYVLIIFSYSAVNALIFEIYKNDFFSPKYVEFETDASDKLQKGKISFDDSIQEAELQYMDITNSNSPNALSGINAIELSDLTEEKKIHRLLEKDFFMNFFEIFLYIILFVVILTFNYGSTYIDLKVYSNENLKSLLNKKTSWPKVNKFFFIFLILSNQSFNY</sequence>
<protein>
    <submittedName>
        <fullName evidence="2">Uncharacterized protein</fullName>
    </submittedName>
</protein>
<feature type="transmembrane region" description="Helical" evidence="1">
    <location>
        <begin position="214"/>
        <end position="236"/>
    </location>
</feature>
<evidence type="ECO:0000313" key="2">
    <source>
        <dbReference type="EMBL" id="CAF1104022.1"/>
    </source>
</evidence>
<organism evidence="2 3">
    <name type="scientific">Brachionus calyciflorus</name>
    <dbReference type="NCBI Taxonomy" id="104777"/>
    <lineage>
        <taxon>Eukaryota</taxon>
        <taxon>Metazoa</taxon>
        <taxon>Spiralia</taxon>
        <taxon>Gnathifera</taxon>
        <taxon>Rotifera</taxon>
        <taxon>Eurotatoria</taxon>
        <taxon>Monogononta</taxon>
        <taxon>Pseudotrocha</taxon>
        <taxon>Ploima</taxon>
        <taxon>Brachionidae</taxon>
        <taxon>Brachionus</taxon>
    </lineage>
</organism>
<keyword evidence="1" id="KW-0812">Transmembrane</keyword>
<proteinExistence type="predicted"/>
<dbReference type="Proteomes" id="UP000663879">
    <property type="component" value="Unassembled WGS sequence"/>
</dbReference>
<name>A0A814PBV7_9BILA</name>
<keyword evidence="3" id="KW-1185">Reference proteome</keyword>